<dbReference type="Proteomes" id="UP001470230">
    <property type="component" value="Unassembled WGS sequence"/>
</dbReference>
<name>A0ABR2GX90_9EUKA</name>
<accession>A0ABR2GX90</accession>
<keyword evidence="2" id="KW-1185">Reference proteome</keyword>
<organism evidence="1 2">
    <name type="scientific">Tritrichomonas musculus</name>
    <dbReference type="NCBI Taxonomy" id="1915356"/>
    <lineage>
        <taxon>Eukaryota</taxon>
        <taxon>Metamonada</taxon>
        <taxon>Parabasalia</taxon>
        <taxon>Tritrichomonadida</taxon>
        <taxon>Tritrichomonadidae</taxon>
        <taxon>Tritrichomonas</taxon>
    </lineage>
</organism>
<reference evidence="1 2" key="1">
    <citation type="submission" date="2024-04" db="EMBL/GenBank/DDBJ databases">
        <title>Tritrichomonas musculus Genome.</title>
        <authorList>
            <person name="Alves-Ferreira E."/>
            <person name="Grigg M."/>
            <person name="Lorenzi H."/>
            <person name="Galac M."/>
        </authorList>
    </citation>
    <scope>NUCLEOTIDE SEQUENCE [LARGE SCALE GENOMIC DNA]</scope>
    <source>
        <strain evidence="1 2">EAF2021</strain>
    </source>
</reference>
<comment type="caution">
    <text evidence="1">The sequence shown here is derived from an EMBL/GenBank/DDBJ whole genome shotgun (WGS) entry which is preliminary data.</text>
</comment>
<proteinExistence type="predicted"/>
<sequence length="117" mass="13971">MKEQIILCFFAPEAKRFMNDEYLSEHEYKIMGKTKKRWNGEKKLIFPENFYDLPKKGENDCAICELIPNDLVIEFIQNFHQNNLSLDATIILSRCYTNHFLLKDRNTILIEYATFLK</sequence>
<gene>
    <name evidence="1" type="ORF">M9Y10_033191</name>
</gene>
<evidence type="ECO:0000313" key="1">
    <source>
        <dbReference type="EMBL" id="KAK8838559.1"/>
    </source>
</evidence>
<evidence type="ECO:0000313" key="2">
    <source>
        <dbReference type="Proteomes" id="UP001470230"/>
    </source>
</evidence>
<dbReference type="EMBL" id="JAPFFF010000055">
    <property type="protein sequence ID" value="KAK8838559.1"/>
    <property type="molecule type" value="Genomic_DNA"/>
</dbReference>
<protein>
    <submittedName>
        <fullName evidence="1">Uncharacterized protein</fullName>
    </submittedName>
</protein>